<sequence>MIFSLLFSLKNNEENKRKREGKSWGNFIELVVVSCSPLDGIVGVHITFLEHGVDLLLQTINNLPQALNHLPRHRWNCRNPTTAFPIHTAHTTTATTTTSSTHAFSLFFLSTPNSQIFPLFLFLVALLILSR</sequence>
<reference evidence="3" key="1">
    <citation type="journal article" date="2007" name="Nature">
        <title>The grapevine genome sequence suggests ancestral hexaploidization in major angiosperm phyla.</title>
        <authorList>
            <consortium name="The French-Italian Public Consortium for Grapevine Genome Characterization."/>
            <person name="Jaillon O."/>
            <person name="Aury J.-M."/>
            <person name="Noel B."/>
            <person name="Policriti A."/>
            <person name="Clepet C."/>
            <person name="Casagrande A."/>
            <person name="Choisne N."/>
            <person name="Aubourg S."/>
            <person name="Vitulo N."/>
            <person name="Jubin C."/>
            <person name="Vezzi A."/>
            <person name="Legeai F."/>
            <person name="Hugueney P."/>
            <person name="Dasilva C."/>
            <person name="Horner D."/>
            <person name="Mica E."/>
            <person name="Jublot D."/>
            <person name="Poulain J."/>
            <person name="Bruyere C."/>
            <person name="Billault A."/>
            <person name="Segurens B."/>
            <person name="Gouyvenoux M."/>
            <person name="Ugarte E."/>
            <person name="Cattonaro F."/>
            <person name="Anthouard V."/>
            <person name="Vico V."/>
            <person name="Del Fabbro C."/>
            <person name="Alaux M."/>
            <person name="Di Gaspero G."/>
            <person name="Dumas V."/>
            <person name="Felice N."/>
            <person name="Paillard S."/>
            <person name="Juman I."/>
            <person name="Moroldo M."/>
            <person name="Scalabrin S."/>
            <person name="Canaguier A."/>
            <person name="Le Clainche I."/>
            <person name="Malacrida G."/>
            <person name="Durand E."/>
            <person name="Pesole G."/>
            <person name="Laucou V."/>
            <person name="Chatelet P."/>
            <person name="Merdinoglu D."/>
            <person name="Delledonne M."/>
            <person name="Pezzotti M."/>
            <person name="Lecharny A."/>
            <person name="Scarpelli C."/>
            <person name="Artiguenave F."/>
            <person name="Pe M.E."/>
            <person name="Valle G."/>
            <person name="Morgante M."/>
            <person name="Caboche M."/>
            <person name="Adam-Blondon A.-F."/>
            <person name="Weissenbach J."/>
            <person name="Quetier F."/>
            <person name="Wincker P."/>
        </authorList>
    </citation>
    <scope>NUCLEOTIDE SEQUENCE [LARGE SCALE GENOMIC DNA]</scope>
    <source>
        <strain evidence="3">cv. Pinot noir / PN40024</strain>
    </source>
</reference>
<dbReference type="PaxDb" id="29760-VIT_12s0028g01500.t01"/>
<keyword evidence="3" id="KW-1185">Reference proteome</keyword>
<protein>
    <submittedName>
        <fullName evidence="2">Uncharacterized protein</fullName>
    </submittedName>
</protein>
<evidence type="ECO:0000256" key="1">
    <source>
        <dbReference type="SAM" id="Phobius"/>
    </source>
</evidence>
<dbReference type="HOGENOM" id="CLU_1931356_0_0_1"/>
<dbReference type="AlphaFoldDB" id="E0CTW9"/>
<dbReference type="Proteomes" id="UP000009183">
    <property type="component" value="Chromosome 12"/>
</dbReference>
<dbReference type="InParanoid" id="E0CTW9"/>
<proteinExistence type="predicted"/>
<gene>
    <name evidence="2" type="ordered locus">VIT_12s0028g01500</name>
</gene>
<evidence type="ECO:0000313" key="2">
    <source>
        <dbReference type="EMBL" id="CBI22035.3"/>
    </source>
</evidence>
<keyword evidence="1" id="KW-1133">Transmembrane helix</keyword>
<keyword evidence="1" id="KW-0472">Membrane</keyword>
<dbReference type="EMBL" id="FN595235">
    <property type="protein sequence ID" value="CBI22035.3"/>
    <property type="molecule type" value="Genomic_DNA"/>
</dbReference>
<organism evidence="2 3">
    <name type="scientific">Vitis vinifera</name>
    <name type="common">Grape</name>
    <dbReference type="NCBI Taxonomy" id="29760"/>
    <lineage>
        <taxon>Eukaryota</taxon>
        <taxon>Viridiplantae</taxon>
        <taxon>Streptophyta</taxon>
        <taxon>Embryophyta</taxon>
        <taxon>Tracheophyta</taxon>
        <taxon>Spermatophyta</taxon>
        <taxon>Magnoliopsida</taxon>
        <taxon>eudicotyledons</taxon>
        <taxon>Gunneridae</taxon>
        <taxon>Pentapetalae</taxon>
        <taxon>rosids</taxon>
        <taxon>Vitales</taxon>
        <taxon>Vitaceae</taxon>
        <taxon>Viteae</taxon>
        <taxon>Vitis</taxon>
    </lineage>
</organism>
<name>E0CTW9_VITVI</name>
<feature type="transmembrane region" description="Helical" evidence="1">
    <location>
        <begin position="106"/>
        <end position="129"/>
    </location>
</feature>
<keyword evidence="1" id="KW-0812">Transmembrane</keyword>
<evidence type="ECO:0000313" key="3">
    <source>
        <dbReference type="Proteomes" id="UP000009183"/>
    </source>
</evidence>
<accession>E0CTW9</accession>